<dbReference type="EMBL" id="BA000004">
    <property type="protein sequence ID" value="BAB06553.1"/>
    <property type="molecule type" value="Genomic_DNA"/>
</dbReference>
<evidence type="ECO:0000256" key="2">
    <source>
        <dbReference type="ARBA" id="ARBA00022741"/>
    </source>
</evidence>
<keyword evidence="5 11" id="KW-0067">ATP-binding</keyword>
<keyword evidence="2 11" id="KW-0547">Nucleotide-binding</keyword>
<dbReference type="CDD" id="cd17932">
    <property type="entry name" value="DEXQc_UvrD"/>
    <property type="match status" value="1"/>
</dbReference>
<dbReference type="CDD" id="cd18807">
    <property type="entry name" value="SF1_C_UvrD"/>
    <property type="match status" value="1"/>
</dbReference>
<feature type="binding site" evidence="11">
    <location>
        <begin position="168"/>
        <end position="175"/>
    </location>
    <ligand>
        <name>ATP</name>
        <dbReference type="ChEBI" id="CHEBI:30616"/>
    </ligand>
</feature>
<dbReference type="InterPro" id="IPR000212">
    <property type="entry name" value="DNA_helicase_UvrD/REP"/>
</dbReference>
<dbReference type="PROSITE" id="PS51217">
    <property type="entry name" value="UVRD_HELICASE_CTER"/>
    <property type="match status" value="1"/>
</dbReference>
<sequence>MRIALHNGQHVDLAHCDRQDWQKLYMASVGQEIKCMHCGKPVRLRLTIQHEPTFVHRHPSELCLQKEVDYIEQKQQVKSNHTSSPTGTFVGSFRLPKQQKISNGSTEMIKKWKEPERMTSFPPFIPNEVNTNQSRSPFDERLKEQGIFLNDDQWQAITTTEGPLLIIAGAGSGKTRVLTTRAAYMISEQQIDPLSMLLVTFTQKAAREMQERMSTYFTLPTNRLKRLAIGTFHSIFYRIAAHATPEKWRMDKLLKWDWQRMQLLREHGQKKGLDEKEFAYDQALTQISWWKNHMLHPGDIQPKSTWEENCLYLYEGYERSRISQQWFDFDDMLIGAYETLTQNHELLARYQERFRYLFVDEYQDINKVQYELIRLLTQKEKNICVVGDDDQSIYSFRGSDPSYIQAFERDYEHAKQIVLKDNYRSSHPIVMCAQNVIHHNKQRIAKSVRAQYDSEKAPLLFYPYDEEEEATMILSDIQEKIASGTSPSAFAILYRTNVSVRAMFERLVASNVPFRMEQEGESFYQRSTVRKVLAYLRLSVNQDDPKAMEELLPALFLKKDTLQELKAITIFHDCSLLDALLHLKNVQPFQQKKLKKLLPYFQKLPHLSPTQAISMIEKHMGLTDFIKKRGNEGNVMDRGSDDLKDLIVAANSFATIPTFLDHVSHMIAKHHELKKAPAQEEAVQLMTIHRAKGLEFQHVYLLSAVEGSLPHDYALDAWREGDDRPLEEERRLMYVAMTRAQEQLFISVPSMRRGKNAQRSRFVREMLRNHRQHQRKGVEQ</sequence>
<dbReference type="PIR" id="B84004">
    <property type="entry name" value="B84004"/>
</dbReference>
<dbReference type="Gene3D" id="1.10.486.10">
    <property type="entry name" value="PCRA, domain 4"/>
    <property type="match status" value="1"/>
</dbReference>
<name>Q9K917_HALH5</name>
<dbReference type="OrthoDB" id="9810135at2"/>
<keyword evidence="7" id="KW-0413">Isomerase</keyword>
<dbReference type="Gene3D" id="3.40.50.300">
    <property type="entry name" value="P-loop containing nucleotide triphosphate hydrolases"/>
    <property type="match status" value="2"/>
</dbReference>
<comment type="catalytic activity">
    <reaction evidence="8">
        <text>Couples ATP hydrolysis with the unwinding of duplex DNA by translocating in the 3'-5' direction.</text>
        <dbReference type="EC" id="5.6.2.4"/>
    </reaction>
</comment>
<dbReference type="HOGENOM" id="CLU_004585_6_3_9"/>
<dbReference type="Pfam" id="PF00580">
    <property type="entry name" value="UvrD-helicase"/>
    <property type="match status" value="1"/>
</dbReference>
<evidence type="ECO:0000256" key="6">
    <source>
        <dbReference type="ARBA" id="ARBA00023125"/>
    </source>
</evidence>
<evidence type="ECO:0000256" key="1">
    <source>
        <dbReference type="ARBA" id="ARBA00009922"/>
    </source>
</evidence>
<evidence type="ECO:0000256" key="3">
    <source>
        <dbReference type="ARBA" id="ARBA00022801"/>
    </source>
</evidence>
<evidence type="ECO:0000313" key="15">
    <source>
        <dbReference type="Proteomes" id="UP000001258"/>
    </source>
</evidence>
<evidence type="ECO:0000259" key="13">
    <source>
        <dbReference type="PROSITE" id="PS51217"/>
    </source>
</evidence>
<dbReference type="STRING" id="272558.gene:10728744"/>
<dbReference type="GO" id="GO:0043138">
    <property type="term" value="F:3'-5' DNA helicase activity"/>
    <property type="evidence" value="ECO:0007669"/>
    <property type="project" value="UniProtKB-EC"/>
</dbReference>
<dbReference type="InterPro" id="IPR014016">
    <property type="entry name" value="UvrD-like_ATP-bd"/>
</dbReference>
<keyword evidence="6" id="KW-0238">DNA-binding</keyword>
<reference evidence="14 15" key="1">
    <citation type="journal article" date="2000" name="Nucleic Acids Res.">
        <title>Complete genome sequence of the alkaliphilic bacterium Bacillus halodurans and genomic sequence comparison with Bacillus subtilis.</title>
        <authorList>
            <person name="Takami H."/>
            <person name="Nakasone K."/>
            <person name="Takaki Y."/>
            <person name="Maeno G."/>
            <person name="Sasaki R."/>
            <person name="Masui N."/>
            <person name="Fuji F."/>
            <person name="Hirama C."/>
            <person name="Nakamura Y."/>
            <person name="Ogasawara N."/>
            <person name="Kuhara S."/>
            <person name="Horikoshi K."/>
        </authorList>
    </citation>
    <scope>NUCLEOTIDE SEQUENCE [LARGE SCALE GENOMIC DNA]</scope>
    <source>
        <strain evidence="15">ATCC BAA-125 / DSM 18197 / FERM 7344 / JCM 9153 / C-125</strain>
    </source>
</reference>
<evidence type="ECO:0000256" key="5">
    <source>
        <dbReference type="ARBA" id="ARBA00022840"/>
    </source>
</evidence>
<dbReference type="GO" id="GO:0005829">
    <property type="term" value="C:cytosol"/>
    <property type="evidence" value="ECO:0007669"/>
    <property type="project" value="TreeGrafter"/>
</dbReference>
<proteinExistence type="inferred from homology"/>
<feature type="domain" description="UvrD-like helicase ATP-binding" evidence="12">
    <location>
        <begin position="147"/>
        <end position="426"/>
    </location>
</feature>
<evidence type="ECO:0000256" key="8">
    <source>
        <dbReference type="ARBA" id="ARBA00034617"/>
    </source>
</evidence>
<dbReference type="EC" id="5.6.2.4" evidence="9"/>
<dbReference type="GO" id="GO:0005524">
    <property type="term" value="F:ATP binding"/>
    <property type="evidence" value="ECO:0007669"/>
    <property type="project" value="UniProtKB-UniRule"/>
</dbReference>
<keyword evidence="4 11" id="KW-0347">Helicase</keyword>
<evidence type="ECO:0000256" key="11">
    <source>
        <dbReference type="PROSITE-ProRule" id="PRU00560"/>
    </source>
</evidence>
<gene>
    <name evidence="14" type="ordered locus">BH2834</name>
</gene>
<evidence type="ECO:0000256" key="4">
    <source>
        <dbReference type="ARBA" id="ARBA00022806"/>
    </source>
</evidence>
<organism evidence="14 15">
    <name type="scientific">Halalkalibacterium halodurans (strain ATCC BAA-125 / DSM 18197 / FERM 7344 / JCM 9153 / C-125)</name>
    <name type="common">Bacillus halodurans</name>
    <dbReference type="NCBI Taxonomy" id="272558"/>
    <lineage>
        <taxon>Bacteria</taxon>
        <taxon>Bacillati</taxon>
        <taxon>Bacillota</taxon>
        <taxon>Bacilli</taxon>
        <taxon>Bacillales</taxon>
        <taxon>Bacillaceae</taxon>
        <taxon>Halalkalibacterium (ex Joshi et al. 2022)</taxon>
    </lineage>
</organism>
<evidence type="ECO:0000256" key="7">
    <source>
        <dbReference type="ARBA" id="ARBA00023235"/>
    </source>
</evidence>
<dbReference type="AlphaFoldDB" id="Q9K917"/>
<dbReference type="Gene3D" id="1.10.10.160">
    <property type="match status" value="1"/>
</dbReference>
<dbReference type="GO" id="GO:0003677">
    <property type="term" value="F:DNA binding"/>
    <property type="evidence" value="ECO:0007669"/>
    <property type="project" value="UniProtKB-KW"/>
</dbReference>
<dbReference type="KEGG" id="bha:BH2834"/>
<evidence type="ECO:0000259" key="12">
    <source>
        <dbReference type="PROSITE" id="PS51198"/>
    </source>
</evidence>
<accession>Q9K917</accession>
<dbReference type="eggNOG" id="COG0210">
    <property type="taxonomic scope" value="Bacteria"/>
</dbReference>
<dbReference type="Pfam" id="PF13361">
    <property type="entry name" value="UvrD_C"/>
    <property type="match status" value="1"/>
</dbReference>
<evidence type="ECO:0000313" key="14">
    <source>
        <dbReference type="EMBL" id="BAB06553.1"/>
    </source>
</evidence>
<dbReference type="GO" id="GO:0033202">
    <property type="term" value="C:DNA helicase complex"/>
    <property type="evidence" value="ECO:0007669"/>
    <property type="project" value="TreeGrafter"/>
</dbReference>
<evidence type="ECO:0000256" key="10">
    <source>
        <dbReference type="ARBA" id="ARBA00048988"/>
    </source>
</evidence>
<keyword evidence="3 11" id="KW-0378">Hydrolase</keyword>
<dbReference type="SUPFAM" id="SSF52540">
    <property type="entry name" value="P-loop containing nucleoside triphosphate hydrolases"/>
    <property type="match status" value="1"/>
</dbReference>
<dbReference type="InterPro" id="IPR027417">
    <property type="entry name" value="P-loop_NTPase"/>
</dbReference>
<dbReference type="PANTHER" id="PTHR11070:SF2">
    <property type="entry name" value="ATP-DEPENDENT DNA HELICASE SRS2"/>
    <property type="match status" value="1"/>
</dbReference>
<protein>
    <recommendedName>
        <fullName evidence="9">DNA 3'-5' helicase</fullName>
        <ecNumber evidence="9">5.6.2.4</ecNumber>
    </recommendedName>
</protein>
<dbReference type="PANTHER" id="PTHR11070">
    <property type="entry name" value="UVRD / RECB / PCRA DNA HELICASE FAMILY MEMBER"/>
    <property type="match status" value="1"/>
</dbReference>
<dbReference type="GO" id="GO:0000725">
    <property type="term" value="P:recombinational repair"/>
    <property type="evidence" value="ECO:0007669"/>
    <property type="project" value="TreeGrafter"/>
</dbReference>
<dbReference type="InterPro" id="IPR013986">
    <property type="entry name" value="DExx_box_DNA_helicase_dom_sf"/>
</dbReference>
<dbReference type="GO" id="GO:0016887">
    <property type="term" value="F:ATP hydrolysis activity"/>
    <property type="evidence" value="ECO:0007669"/>
    <property type="project" value="RHEA"/>
</dbReference>
<dbReference type="Proteomes" id="UP000001258">
    <property type="component" value="Chromosome"/>
</dbReference>
<comment type="catalytic activity">
    <reaction evidence="10">
        <text>ATP + H2O = ADP + phosphate + H(+)</text>
        <dbReference type="Rhea" id="RHEA:13065"/>
        <dbReference type="ChEBI" id="CHEBI:15377"/>
        <dbReference type="ChEBI" id="CHEBI:15378"/>
        <dbReference type="ChEBI" id="CHEBI:30616"/>
        <dbReference type="ChEBI" id="CHEBI:43474"/>
        <dbReference type="ChEBI" id="CHEBI:456216"/>
        <dbReference type="EC" id="5.6.2.4"/>
    </reaction>
</comment>
<feature type="domain" description="UvrD-like helicase C-terminal" evidence="13">
    <location>
        <begin position="427"/>
        <end position="693"/>
    </location>
</feature>
<dbReference type="InterPro" id="IPR014017">
    <property type="entry name" value="DNA_helicase_UvrD-like_C"/>
</dbReference>
<dbReference type="RefSeq" id="WP_010898982.1">
    <property type="nucleotide sequence ID" value="NC_002570.2"/>
</dbReference>
<keyword evidence="15" id="KW-1185">Reference proteome</keyword>
<evidence type="ECO:0000256" key="9">
    <source>
        <dbReference type="ARBA" id="ARBA00034808"/>
    </source>
</evidence>
<comment type="similarity">
    <text evidence="1">Belongs to the helicase family. UvrD subfamily.</text>
</comment>
<dbReference type="PROSITE" id="PS51198">
    <property type="entry name" value="UVRD_HELICASE_ATP_BIND"/>
    <property type="match status" value="1"/>
</dbReference>